<dbReference type="EMBL" id="CP022530">
    <property type="protein sequence ID" value="ASP40429.1"/>
    <property type="molecule type" value="Genomic_DNA"/>
</dbReference>
<name>A0A222FNS7_9GAMM</name>
<dbReference type="AlphaFoldDB" id="A0A222FNS7"/>
<evidence type="ECO:0000313" key="2">
    <source>
        <dbReference type="Proteomes" id="UP000202440"/>
    </source>
</evidence>
<sequence length="275" mass="31012">MDDTVETLLDVIGSPAIAVAAYYRGTQLMLLVGQVTLQTNNSLMLFAPTGHQLAAGELVTLHLDNRTGVDEYDADLRVYRTSYKGQVAQVIDDHRVHIHYRDFSLIYGVTEVLSGRQPGYQFPADSRQDTPLPTTPLSTLPVINADEHDNKIGVLVTRTPEQPHTTAMAFLSSNEDDIFIISFPSTFKVQQLQKDPRCSFAIDERATFTFENIIDWNYVLIDALAHEVPVDHPIYQPIKAAFIDKNPWEIGFFANPDVRLYHLQCLNSHCPQRMP</sequence>
<reference evidence="1 2" key="1">
    <citation type="submission" date="2017-07" db="EMBL/GenBank/DDBJ databases">
        <title>Annotated genome sequence of Bacterioplanes sanyensis isolated from Red Sea.</title>
        <authorList>
            <person name="Rehman Z.U."/>
        </authorList>
    </citation>
    <scope>NUCLEOTIDE SEQUENCE [LARGE SCALE GENOMIC DNA]</scope>
    <source>
        <strain evidence="1 2">NV9</strain>
    </source>
</reference>
<keyword evidence="2" id="KW-1185">Reference proteome</keyword>
<dbReference type="SUPFAM" id="SSF50475">
    <property type="entry name" value="FMN-binding split barrel"/>
    <property type="match status" value="1"/>
</dbReference>
<protein>
    <submittedName>
        <fullName evidence="1">Uncharacterized protein</fullName>
    </submittedName>
</protein>
<accession>A0A222FNS7</accession>
<organism evidence="1 2">
    <name type="scientific">Bacterioplanes sanyensis</name>
    <dbReference type="NCBI Taxonomy" id="1249553"/>
    <lineage>
        <taxon>Bacteria</taxon>
        <taxon>Pseudomonadati</taxon>
        <taxon>Pseudomonadota</taxon>
        <taxon>Gammaproteobacteria</taxon>
        <taxon>Oceanospirillales</taxon>
        <taxon>Oceanospirillaceae</taxon>
        <taxon>Bacterioplanes</taxon>
    </lineage>
</organism>
<dbReference type="RefSeq" id="WP_094061596.1">
    <property type="nucleotide sequence ID" value="NZ_CP022530.1"/>
</dbReference>
<evidence type="ECO:0000313" key="1">
    <source>
        <dbReference type="EMBL" id="ASP40429.1"/>
    </source>
</evidence>
<dbReference type="Proteomes" id="UP000202440">
    <property type="component" value="Chromosome"/>
</dbReference>
<gene>
    <name evidence="1" type="ORF">CHH28_17870</name>
</gene>
<proteinExistence type="predicted"/>
<dbReference type="OrthoDB" id="8582954at2"/>
<dbReference type="KEGG" id="bsan:CHH28_17870"/>
<dbReference type="Gene3D" id="2.30.110.10">
    <property type="entry name" value="Electron Transport, Fmn-binding Protein, Chain A"/>
    <property type="match status" value="1"/>
</dbReference>
<dbReference type="InterPro" id="IPR012349">
    <property type="entry name" value="Split_barrel_FMN-bd"/>
</dbReference>